<evidence type="ECO:0000256" key="1">
    <source>
        <dbReference type="SAM" id="MobiDB-lite"/>
    </source>
</evidence>
<feature type="region of interest" description="Disordered" evidence="1">
    <location>
        <begin position="131"/>
        <end position="160"/>
    </location>
</feature>
<name>A0AAE1IIE9_9HYPO</name>
<proteinExistence type="predicted"/>
<comment type="caution">
    <text evidence="2">The sequence shown here is derived from an EMBL/GenBank/DDBJ whole genome shotgun (WGS) entry which is preliminary data.</text>
</comment>
<reference evidence="2" key="1">
    <citation type="submission" date="2023-11" db="EMBL/GenBank/DDBJ databases">
        <title>The genome sequences of three competitors of mushroom-forming fungi.</title>
        <authorList>
            <person name="Beijen E."/>
            <person name="Ohm R.A."/>
        </authorList>
    </citation>
    <scope>NUCLEOTIDE SEQUENCE</scope>
    <source>
        <strain evidence="2">CBS 100526</strain>
    </source>
</reference>
<evidence type="ECO:0000313" key="2">
    <source>
        <dbReference type="EMBL" id="KAK4082208.1"/>
    </source>
</evidence>
<keyword evidence="3" id="KW-1185">Reference proteome</keyword>
<dbReference type="AlphaFoldDB" id="A0AAE1IIE9"/>
<dbReference type="RefSeq" id="XP_062758876.1">
    <property type="nucleotide sequence ID" value="XM_062896156.1"/>
</dbReference>
<evidence type="ECO:0000313" key="3">
    <source>
        <dbReference type="Proteomes" id="UP001273209"/>
    </source>
</evidence>
<feature type="compositionally biased region" description="Low complexity" evidence="1">
    <location>
        <begin position="131"/>
        <end position="143"/>
    </location>
</feature>
<protein>
    <submittedName>
        <fullName evidence="2">Uncharacterized protein</fullName>
    </submittedName>
</protein>
<dbReference type="EMBL" id="JAWRVG010000005">
    <property type="protein sequence ID" value="KAK4082208.1"/>
    <property type="molecule type" value="Genomic_DNA"/>
</dbReference>
<accession>A0AAE1IIE9</accession>
<dbReference type="Proteomes" id="UP001273209">
    <property type="component" value="Unassembled WGS sequence"/>
</dbReference>
<organism evidence="2 3">
    <name type="scientific">Trichoderma aggressivum f. europaeum</name>
    <dbReference type="NCBI Taxonomy" id="173218"/>
    <lineage>
        <taxon>Eukaryota</taxon>
        <taxon>Fungi</taxon>
        <taxon>Dikarya</taxon>
        <taxon>Ascomycota</taxon>
        <taxon>Pezizomycotina</taxon>
        <taxon>Sordariomycetes</taxon>
        <taxon>Hypocreomycetidae</taxon>
        <taxon>Hypocreales</taxon>
        <taxon>Hypocreaceae</taxon>
        <taxon>Trichoderma</taxon>
    </lineage>
</organism>
<sequence>MRLIATAVTYGLAAANAASMVNVAPKAPVATDGGVELSEGRRGGSRSFQSKGRLLRGASAGGGLADDGPREAARQRQSFLRVEICLVAKESVQRNDVGGVRSKDDVPGTSEAHDMPAGLLPVHVQKRVAGTTATRAPPAAVGRPPGGRYRGYKARASPKQAGREAHATKFGSIHFFDVCVQSVSGVVGAFSGGARQVLVLGTSGYFHATAGTTENSDRRANNAQKD</sequence>
<gene>
    <name evidence="2" type="ORF">Triagg1_2020</name>
</gene>
<dbReference type="GeneID" id="87916061"/>
<feature type="region of interest" description="Disordered" evidence="1">
    <location>
        <begin position="30"/>
        <end position="72"/>
    </location>
</feature>